<sequence length="306" mass="34144">MDNHPVYKTAGKLVEVAWPVGADGKRLPASELASFNYQRRISMTCNCGLLDSSLSILSPCRIGTSKVTEEVVAVCNKTPSRCGMFVNLTTVSQLATRTSSYPHLLTDGSPPPIQMLLEAFKNMAHQEFVVAPYFPGYLGEFTGPDQPTGCQLYRDFRFSREIYLMTRPRFQPDDMLARHLKRIARPRCAGIDLLKLFPQPPPLPAHKQLEMIGYLAKKPKVSSRASLINKAEYPKLPVAPVGESNTGDTDTMSLALVQRLAKGHGILEEEWRNLTSPCEYCGQRYIRVWVAKHMATCRGVVYGYAC</sequence>
<evidence type="ECO:0000313" key="1">
    <source>
        <dbReference type="EMBL" id="PPQ96968.1"/>
    </source>
</evidence>
<dbReference type="InParanoid" id="A0A409Y1W6"/>
<dbReference type="Proteomes" id="UP000284706">
    <property type="component" value="Unassembled WGS sequence"/>
</dbReference>
<dbReference type="EMBL" id="NHYE01001307">
    <property type="protein sequence ID" value="PPQ96968.1"/>
    <property type="molecule type" value="Genomic_DNA"/>
</dbReference>
<gene>
    <name evidence="1" type="ORF">CVT26_006448</name>
</gene>
<reference evidence="1 2" key="1">
    <citation type="journal article" date="2018" name="Evol. Lett.">
        <title>Horizontal gene cluster transfer increased hallucinogenic mushroom diversity.</title>
        <authorList>
            <person name="Reynolds H.T."/>
            <person name="Vijayakumar V."/>
            <person name="Gluck-Thaler E."/>
            <person name="Korotkin H.B."/>
            <person name="Matheny P.B."/>
            <person name="Slot J.C."/>
        </authorList>
    </citation>
    <scope>NUCLEOTIDE SEQUENCE [LARGE SCALE GENOMIC DNA]</scope>
    <source>
        <strain evidence="1 2">SRW20</strain>
    </source>
</reference>
<name>A0A409Y1W6_9AGAR</name>
<dbReference type="AlphaFoldDB" id="A0A409Y1W6"/>
<proteinExistence type="predicted"/>
<keyword evidence="2" id="KW-1185">Reference proteome</keyword>
<comment type="caution">
    <text evidence="1">The sequence shown here is derived from an EMBL/GenBank/DDBJ whole genome shotgun (WGS) entry which is preliminary data.</text>
</comment>
<organism evidence="1 2">
    <name type="scientific">Gymnopilus dilepis</name>
    <dbReference type="NCBI Taxonomy" id="231916"/>
    <lineage>
        <taxon>Eukaryota</taxon>
        <taxon>Fungi</taxon>
        <taxon>Dikarya</taxon>
        <taxon>Basidiomycota</taxon>
        <taxon>Agaricomycotina</taxon>
        <taxon>Agaricomycetes</taxon>
        <taxon>Agaricomycetidae</taxon>
        <taxon>Agaricales</taxon>
        <taxon>Agaricineae</taxon>
        <taxon>Hymenogastraceae</taxon>
        <taxon>Gymnopilus</taxon>
    </lineage>
</organism>
<dbReference type="OrthoDB" id="3070804at2759"/>
<accession>A0A409Y1W6</accession>
<evidence type="ECO:0000313" key="2">
    <source>
        <dbReference type="Proteomes" id="UP000284706"/>
    </source>
</evidence>
<protein>
    <submittedName>
        <fullName evidence="1">Uncharacterized protein</fullName>
    </submittedName>
</protein>